<dbReference type="PANTHER" id="PTHR30086:SF20">
    <property type="entry name" value="ARGININE EXPORTER PROTEIN ARGO-RELATED"/>
    <property type="match status" value="1"/>
</dbReference>
<protein>
    <recommendedName>
        <fullName evidence="9">Lysine transporter LysE</fullName>
    </recommendedName>
</protein>
<organism evidence="7 8">
    <name type="scientific">Pseudoalteromonas luteoviolacea S4060-1</name>
    <dbReference type="NCBI Taxonomy" id="1365257"/>
    <lineage>
        <taxon>Bacteria</taxon>
        <taxon>Pseudomonadati</taxon>
        <taxon>Pseudomonadota</taxon>
        <taxon>Gammaproteobacteria</taxon>
        <taxon>Alteromonadales</taxon>
        <taxon>Pseudoalteromonadaceae</taxon>
        <taxon>Pseudoalteromonas</taxon>
    </lineage>
</organism>
<feature type="transmembrane region" description="Helical" evidence="6">
    <location>
        <begin position="179"/>
        <end position="197"/>
    </location>
</feature>
<keyword evidence="5 6" id="KW-0472">Membrane</keyword>
<dbReference type="AlphaFoldDB" id="A0A167LPU4"/>
<dbReference type="PANTHER" id="PTHR30086">
    <property type="entry name" value="ARGININE EXPORTER PROTEIN ARGO"/>
    <property type="match status" value="1"/>
</dbReference>
<accession>A0A167LPU4</accession>
<dbReference type="InterPro" id="IPR001123">
    <property type="entry name" value="LeuE-type"/>
</dbReference>
<evidence type="ECO:0000256" key="1">
    <source>
        <dbReference type="ARBA" id="ARBA00004651"/>
    </source>
</evidence>
<evidence type="ECO:0000256" key="4">
    <source>
        <dbReference type="ARBA" id="ARBA00022989"/>
    </source>
</evidence>
<dbReference type="GO" id="GO:0005886">
    <property type="term" value="C:plasma membrane"/>
    <property type="evidence" value="ECO:0007669"/>
    <property type="project" value="UniProtKB-SubCell"/>
</dbReference>
<keyword evidence="3 6" id="KW-0812">Transmembrane</keyword>
<evidence type="ECO:0000256" key="6">
    <source>
        <dbReference type="SAM" id="Phobius"/>
    </source>
</evidence>
<evidence type="ECO:0000313" key="7">
    <source>
        <dbReference type="EMBL" id="KZN64992.1"/>
    </source>
</evidence>
<feature type="transmembrane region" description="Helical" evidence="6">
    <location>
        <begin position="38"/>
        <end position="62"/>
    </location>
</feature>
<proteinExistence type="predicted"/>
<keyword evidence="2" id="KW-1003">Cell membrane</keyword>
<gene>
    <name evidence="7" type="ORF">N478_03015</name>
</gene>
<dbReference type="Proteomes" id="UP000076661">
    <property type="component" value="Unassembled WGS sequence"/>
</dbReference>
<evidence type="ECO:0008006" key="9">
    <source>
        <dbReference type="Google" id="ProtNLM"/>
    </source>
</evidence>
<dbReference type="EMBL" id="AUXX01000023">
    <property type="protein sequence ID" value="KZN64992.1"/>
    <property type="molecule type" value="Genomic_DNA"/>
</dbReference>
<dbReference type="GO" id="GO:0033228">
    <property type="term" value="P:cysteine export across plasma membrane"/>
    <property type="evidence" value="ECO:0007669"/>
    <property type="project" value="TreeGrafter"/>
</dbReference>
<evidence type="ECO:0000256" key="2">
    <source>
        <dbReference type="ARBA" id="ARBA00022475"/>
    </source>
</evidence>
<evidence type="ECO:0000256" key="5">
    <source>
        <dbReference type="ARBA" id="ARBA00023136"/>
    </source>
</evidence>
<sequence length="199" mass="21377">MSALLAMSLYAFSMSITPGPVNVIIFSRAVKDGVGRTIPFVVGATLGFSSVLFCAGVGLNLLIQKYAWLTNLVALLGCGFICYLAIQFFRSGSNLQTSSNSQIGVWSGVALMILNPKAWLAAIAGTSLFVEEDQLSQLIVFVCLYGIICFLSLSLWAIVGKKMSDIFSLSRYIISLNRITGVLLLVVCGYVLIGLNITL</sequence>
<feature type="transmembrane region" description="Helical" evidence="6">
    <location>
        <begin position="136"/>
        <end position="159"/>
    </location>
</feature>
<reference evidence="7 8" key="1">
    <citation type="submission" date="2013-07" db="EMBL/GenBank/DDBJ databases">
        <title>Comparative Genomic and Metabolomic Analysis of Twelve Strains of Pseudoalteromonas luteoviolacea.</title>
        <authorList>
            <person name="Vynne N.G."/>
            <person name="Mansson M."/>
            <person name="Gram L."/>
        </authorList>
    </citation>
    <scope>NUCLEOTIDE SEQUENCE [LARGE SCALE GENOMIC DNA]</scope>
    <source>
        <strain evidence="7 8">S4060-1</strain>
    </source>
</reference>
<name>A0A167LPU4_9GAMM</name>
<dbReference type="PATRIC" id="fig|1365257.3.peg.3072"/>
<evidence type="ECO:0000313" key="8">
    <source>
        <dbReference type="Proteomes" id="UP000076661"/>
    </source>
</evidence>
<dbReference type="Pfam" id="PF01810">
    <property type="entry name" value="LysE"/>
    <property type="match status" value="1"/>
</dbReference>
<feature type="transmembrane region" description="Helical" evidence="6">
    <location>
        <begin position="68"/>
        <end position="89"/>
    </location>
</feature>
<comment type="caution">
    <text evidence="7">The sequence shown here is derived from an EMBL/GenBank/DDBJ whole genome shotgun (WGS) entry which is preliminary data.</text>
</comment>
<feature type="transmembrane region" description="Helical" evidence="6">
    <location>
        <begin position="109"/>
        <end position="130"/>
    </location>
</feature>
<evidence type="ECO:0000256" key="3">
    <source>
        <dbReference type="ARBA" id="ARBA00022692"/>
    </source>
</evidence>
<dbReference type="GO" id="GO:0015171">
    <property type="term" value="F:amino acid transmembrane transporter activity"/>
    <property type="evidence" value="ECO:0007669"/>
    <property type="project" value="TreeGrafter"/>
</dbReference>
<dbReference type="RefSeq" id="WP_063381643.1">
    <property type="nucleotide sequence ID" value="NZ_AUXX01000023.1"/>
</dbReference>
<keyword evidence="4 6" id="KW-1133">Transmembrane helix</keyword>
<feature type="transmembrane region" description="Helical" evidence="6">
    <location>
        <begin position="6"/>
        <end position="26"/>
    </location>
</feature>
<comment type="subcellular location">
    <subcellularLocation>
        <location evidence="1">Cell membrane</location>
        <topology evidence="1">Multi-pass membrane protein</topology>
    </subcellularLocation>
</comment>